<evidence type="ECO:0000313" key="2">
    <source>
        <dbReference type="EMBL" id="GMM53467.1"/>
    </source>
</evidence>
<feature type="region of interest" description="Disordered" evidence="1">
    <location>
        <begin position="37"/>
        <end position="57"/>
    </location>
</feature>
<sequence length="78" mass="8127">MAGTYRILGKTVQSHQLAIATLLTVGVAGFALTRGDSKPAEKADVSAKSAAATPAKGDDMNVEQLIAELIEENDENVN</sequence>
<gene>
    <name evidence="2" type="ORF">DAKH74_000830</name>
</gene>
<accession>A0AAV5RRW6</accession>
<evidence type="ECO:0000256" key="1">
    <source>
        <dbReference type="SAM" id="MobiDB-lite"/>
    </source>
</evidence>
<dbReference type="Pfam" id="PF11022">
    <property type="entry name" value="ATP19"/>
    <property type="match status" value="1"/>
</dbReference>
<protein>
    <submittedName>
        <fullName evidence="2">Uncharacterized protein</fullName>
    </submittedName>
</protein>
<dbReference type="AlphaFoldDB" id="A0AAV5RRW6"/>
<reference evidence="2 3" key="1">
    <citation type="journal article" date="2023" name="Elife">
        <title>Identification of key yeast species and microbe-microbe interactions impacting larval growth of Drosophila in the wild.</title>
        <authorList>
            <person name="Mure A."/>
            <person name="Sugiura Y."/>
            <person name="Maeda R."/>
            <person name="Honda K."/>
            <person name="Sakurai N."/>
            <person name="Takahashi Y."/>
            <person name="Watada M."/>
            <person name="Katoh T."/>
            <person name="Gotoh A."/>
            <person name="Gotoh Y."/>
            <person name="Taniguchi I."/>
            <person name="Nakamura K."/>
            <person name="Hayashi T."/>
            <person name="Katayama T."/>
            <person name="Uemura T."/>
            <person name="Hattori Y."/>
        </authorList>
    </citation>
    <scope>NUCLEOTIDE SEQUENCE [LARGE SCALE GENOMIC DNA]</scope>
    <source>
        <strain evidence="2 3">KH-74</strain>
    </source>
</reference>
<comment type="caution">
    <text evidence="2">The sequence shown here is derived from an EMBL/GenBank/DDBJ whole genome shotgun (WGS) entry which is preliminary data.</text>
</comment>
<organism evidence="2 3">
    <name type="scientific">Maudiozyma humilis</name>
    <name type="common">Sour dough yeast</name>
    <name type="synonym">Kazachstania humilis</name>
    <dbReference type="NCBI Taxonomy" id="51915"/>
    <lineage>
        <taxon>Eukaryota</taxon>
        <taxon>Fungi</taxon>
        <taxon>Dikarya</taxon>
        <taxon>Ascomycota</taxon>
        <taxon>Saccharomycotina</taxon>
        <taxon>Saccharomycetes</taxon>
        <taxon>Saccharomycetales</taxon>
        <taxon>Saccharomycetaceae</taxon>
        <taxon>Maudiozyma</taxon>
    </lineage>
</organism>
<keyword evidence="3" id="KW-1185">Reference proteome</keyword>
<dbReference type="Proteomes" id="UP001377567">
    <property type="component" value="Unassembled WGS sequence"/>
</dbReference>
<dbReference type="EMBL" id="BTGD01000001">
    <property type="protein sequence ID" value="GMM53467.1"/>
    <property type="molecule type" value="Genomic_DNA"/>
</dbReference>
<name>A0AAV5RRW6_MAUHU</name>
<dbReference type="InterPro" id="IPR021278">
    <property type="entry name" value="ATP19"/>
</dbReference>
<proteinExistence type="predicted"/>
<evidence type="ECO:0000313" key="3">
    <source>
        <dbReference type="Proteomes" id="UP001377567"/>
    </source>
</evidence>